<evidence type="ECO:0000256" key="1">
    <source>
        <dbReference type="ARBA" id="ARBA00004651"/>
    </source>
</evidence>
<dbReference type="GO" id="GO:0005886">
    <property type="term" value="C:plasma membrane"/>
    <property type="evidence" value="ECO:0007669"/>
    <property type="project" value="UniProtKB-SubCell"/>
</dbReference>
<dbReference type="SUPFAM" id="SSF82689">
    <property type="entry name" value="Mechanosensitive channel protein MscS (YggB), C-terminal domain"/>
    <property type="match status" value="1"/>
</dbReference>
<protein>
    <submittedName>
        <fullName evidence="8">Mechanosensitive ion channel</fullName>
    </submittedName>
</protein>
<keyword evidence="9" id="KW-1185">Reference proteome</keyword>
<dbReference type="InterPro" id="IPR023408">
    <property type="entry name" value="MscS_beta-dom_sf"/>
</dbReference>
<dbReference type="InterPro" id="IPR011066">
    <property type="entry name" value="MscS_channel_C_sf"/>
</dbReference>
<evidence type="ECO:0000313" key="9">
    <source>
        <dbReference type="Proteomes" id="UP000321595"/>
    </source>
</evidence>
<evidence type="ECO:0000313" key="8">
    <source>
        <dbReference type="EMBL" id="QED26218.1"/>
    </source>
</evidence>
<dbReference type="SUPFAM" id="SSF50182">
    <property type="entry name" value="Sm-like ribonucleoproteins"/>
    <property type="match status" value="1"/>
</dbReference>
<evidence type="ECO:0000256" key="4">
    <source>
        <dbReference type="ARBA" id="ARBA00022989"/>
    </source>
</evidence>
<dbReference type="Gene3D" id="2.30.30.60">
    <property type="match status" value="1"/>
</dbReference>
<evidence type="ECO:0000259" key="7">
    <source>
        <dbReference type="Pfam" id="PF00924"/>
    </source>
</evidence>
<dbReference type="Gene3D" id="1.10.287.1260">
    <property type="match status" value="1"/>
</dbReference>
<proteinExistence type="predicted"/>
<feature type="transmembrane region" description="Helical" evidence="6">
    <location>
        <begin position="28"/>
        <end position="49"/>
    </location>
</feature>
<dbReference type="Proteomes" id="UP000321595">
    <property type="component" value="Chromosome"/>
</dbReference>
<comment type="subcellular location">
    <subcellularLocation>
        <location evidence="1">Cell membrane</location>
        <topology evidence="1">Multi-pass membrane protein</topology>
    </subcellularLocation>
</comment>
<evidence type="ECO:0000256" key="2">
    <source>
        <dbReference type="ARBA" id="ARBA00022475"/>
    </source>
</evidence>
<dbReference type="GO" id="GO:0008381">
    <property type="term" value="F:mechanosensitive monoatomic ion channel activity"/>
    <property type="evidence" value="ECO:0007669"/>
    <property type="project" value="InterPro"/>
</dbReference>
<keyword evidence="4 6" id="KW-1133">Transmembrane helix</keyword>
<gene>
    <name evidence="8" type="ORF">FRD01_02875</name>
</gene>
<feature type="domain" description="Mechanosensitive ion channel MscS" evidence="7">
    <location>
        <begin position="112"/>
        <end position="173"/>
    </location>
</feature>
<feature type="transmembrane region" description="Helical" evidence="6">
    <location>
        <begin position="101"/>
        <end position="124"/>
    </location>
</feature>
<keyword evidence="5 6" id="KW-0472">Membrane</keyword>
<dbReference type="PANTHER" id="PTHR30221:SF1">
    <property type="entry name" value="SMALL-CONDUCTANCE MECHANOSENSITIVE CHANNEL"/>
    <property type="match status" value="1"/>
</dbReference>
<sequence>MNTFILAQLEPKPEEIAAAIEFFDVGRLITTLTIVAVAFLVNRFISATLDRLGEGQAKRRLLMKKLSSFARIAIFGIASYLAAVTLLAGDKTALYGLGTTLLVAFGFAMKDMASSIVSGILILIDRPFQVGDRVQFGETYGEVKEIGLRVVRIATLDDNEVSIPNNKFLTDVVSCGNSGALDMMVVVKFYISISEDFDLARQIAYEACVTSRYVYLPKPVQVELKDAVEGNHYITTLTCKAYVIDVRYEEAFVTDITQRVKRAFRENKIVYPHARQFRVEEEIESARAFRSPSV</sequence>
<dbReference type="AlphaFoldDB" id="A0A5B8XMK0"/>
<dbReference type="PANTHER" id="PTHR30221">
    <property type="entry name" value="SMALL-CONDUCTANCE MECHANOSENSITIVE CHANNEL"/>
    <property type="match status" value="1"/>
</dbReference>
<keyword evidence="2" id="KW-1003">Cell membrane</keyword>
<feature type="transmembrane region" description="Helical" evidence="6">
    <location>
        <begin position="69"/>
        <end position="89"/>
    </location>
</feature>
<dbReference type="OrthoDB" id="9784565at2"/>
<dbReference type="InterPro" id="IPR045275">
    <property type="entry name" value="MscS_archaea/bacteria_type"/>
</dbReference>
<dbReference type="InterPro" id="IPR006685">
    <property type="entry name" value="MscS_channel_2nd"/>
</dbReference>
<dbReference type="KEGG" id="bbae:FRD01_02875"/>
<dbReference type="RefSeq" id="WP_146957474.1">
    <property type="nucleotide sequence ID" value="NZ_CP042467.1"/>
</dbReference>
<evidence type="ECO:0000256" key="5">
    <source>
        <dbReference type="ARBA" id="ARBA00023136"/>
    </source>
</evidence>
<evidence type="ECO:0000256" key="6">
    <source>
        <dbReference type="SAM" id="Phobius"/>
    </source>
</evidence>
<accession>A0A5B8XMK0</accession>
<evidence type="ECO:0000256" key="3">
    <source>
        <dbReference type="ARBA" id="ARBA00022692"/>
    </source>
</evidence>
<dbReference type="Pfam" id="PF00924">
    <property type="entry name" value="MS_channel_2nd"/>
    <property type="match status" value="1"/>
</dbReference>
<reference evidence="8 9" key="1">
    <citation type="submission" date="2019-08" db="EMBL/GenBank/DDBJ databases">
        <authorList>
            <person name="Liang Q."/>
        </authorList>
    </citation>
    <scope>NUCLEOTIDE SEQUENCE [LARGE SCALE GENOMIC DNA]</scope>
    <source>
        <strain evidence="8 9">V1718</strain>
    </source>
</reference>
<organism evidence="8 9">
    <name type="scientific">Microvenator marinus</name>
    <dbReference type="NCBI Taxonomy" id="2600177"/>
    <lineage>
        <taxon>Bacteria</taxon>
        <taxon>Deltaproteobacteria</taxon>
        <taxon>Bradymonadales</taxon>
        <taxon>Microvenatoraceae</taxon>
        <taxon>Microvenator</taxon>
    </lineage>
</organism>
<dbReference type="InterPro" id="IPR010920">
    <property type="entry name" value="LSM_dom_sf"/>
</dbReference>
<keyword evidence="3 6" id="KW-0812">Transmembrane</keyword>
<dbReference type="EMBL" id="CP042467">
    <property type="protein sequence ID" value="QED26218.1"/>
    <property type="molecule type" value="Genomic_DNA"/>
</dbReference>
<name>A0A5B8XMK0_9DELT</name>